<dbReference type="AlphaFoldDB" id="A0A820R4T4"/>
<evidence type="ECO:0000256" key="1">
    <source>
        <dbReference type="SAM" id="MobiDB-lite"/>
    </source>
</evidence>
<comment type="caution">
    <text evidence="2">The sequence shown here is derived from an EMBL/GenBank/DDBJ whole genome shotgun (WGS) entry which is preliminary data.</text>
</comment>
<proteinExistence type="predicted"/>
<protein>
    <submittedName>
        <fullName evidence="2">Uncharacterized protein</fullName>
    </submittedName>
</protein>
<feature type="non-terminal residue" evidence="2">
    <location>
        <position position="78"/>
    </location>
</feature>
<dbReference type="Proteomes" id="UP000663868">
    <property type="component" value="Unassembled WGS sequence"/>
</dbReference>
<dbReference type="EMBL" id="CAJOBB010028490">
    <property type="protein sequence ID" value="CAF4430270.1"/>
    <property type="molecule type" value="Genomic_DNA"/>
</dbReference>
<feature type="compositionally biased region" description="Pro residues" evidence="1">
    <location>
        <begin position="45"/>
        <end position="57"/>
    </location>
</feature>
<name>A0A820R4T4_9BILA</name>
<accession>A0A820R4T4</accession>
<reference evidence="2" key="1">
    <citation type="submission" date="2021-02" db="EMBL/GenBank/DDBJ databases">
        <authorList>
            <person name="Nowell W R."/>
        </authorList>
    </citation>
    <scope>NUCLEOTIDE SEQUENCE</scope>
</reference>
<sequence>MEPPSVVPQSIISPPSTRTSSIVFPQYEVPTIHPRTTHETRRSSPSPPPPPPPPPRPNLFEQESSFIRRTILHKNPTS</sequence>
<gene>
    <name evidence="2" type="ORF">KXQ929_LOCUS52742</name>
</gene>
<evidence type="ECO:0000313" key="2">
    <source>
        <dbReference type="EMBL" id="CAF4430270.1"/>
    </source>
</evidence>
<organism evidence="2 3">
    <name type="scientific">Adineta steineri</name>
    <dbReference type="NCBI Taxonomy" id="433720"/>
    <lineage>
        <taxon>Eukaryota</taxon>
        <taxon>Metazoa</taxon>
        <taxon>Spiralia</taxon>
        <taxon>Gnathifera</taxon>
        <taxon>Rotifera</taxon>
        <taxon>Eurotatoria</taxon>
        <taxon>Bdelloidea</taxon>
        <taxon>Adinetida</taxon>
        <taxon>Adinetidae</taxon>
        <taxon>Adineta</taxon>
    </lineage>
</organism>
<feature type="compositionally biased region" description="Low complexity" evidence="1">
    <location>
        <begin position="7"/>
        <end position="22"/>
    </location>
</feature>
<evidence type="ECO:0000313" key="3">
    <source>
        <dbReference type="Proteomes" id="UP000663868"/>
    </source>
</evidence>
<feature type="region of interest" description="Disordered" evidence="1">
    <location>
        <begin position="1"/>
        <end position="64"/>
    </location>
</feature>